<dbReference type="STRING" id="222136.BBW65_07470"/>
<keyword evidence="1" id="KW-1133">Transmembrane helix</keyword>
<reference evidence="2" key="1">
    <citation type="submission" date="2016-07" db="EMBL/GenBank/DDBJ databases">
        <authorList>
            <person name="Mannion A."/>
            <person name="Shen Z."/>
            <person name="Fox J.G."/>
        </authorList>
    </citation>
    <scope>NUCLEOTIDE SEQUENCE</scope>
    <source>
        <strain evidence="2">MIT 01-6242</strain>
    </source>
</reference>
<evidence type="ECO:0000313" key="3">
    <source>
        <dbReference type="Proteomes" id="UP000092884"/>
    </source>
</evidence>
<evidence type="ECO:0000313" key="2">
    <source>
        <dbReference type="EMBL" id="ANV98646.1"/>
    </source>
</evidence>
<keyword evidence="3" id="KW-1185">Reference proteome</keyword>
<name>A0A1B1U7C6_9HELI</name>
<sequence length="85" mass="9489">MAKGWCWGDSRIYCGFIFGIALAKAYFLVSQAWLEVYFKVGLWGVCSLVILESIGFSFLLGFAKAYFLVFQAWLGVFLKGGKGNL</sequence>
<gene>
    <name evidence="2" type="ORF">BBW65_07470</name>
</gene>
<dbReference type="EMBL" id="CP016503">
    <property type="protein sequence ID" value="ANV98646.1"/>
    <property type="molecule type" value="Genomic_DNA"/>
</dbReference>
<organism evidence="2 3">
    <name type="scientific">Helicobacter enhydrae</name>
    <dbReference type="NCBI Taxonomy" id="222136"/>
    <lineage>
        <taxon>Bacteria</taxon>
        <taxon>Pseudomonadati</taxon>
        <taxon>Campylobacterota</taxon>
        <taxon>Epsilonproteobacteria</taxon>
        <taxon>Campylobacterales</taxon>
        <taxon>Helicobacteraceae</taxon>
        <taxon>Helicobacter</taxon>
    </lineage>
</organism>
<keyword evidence="1" id="KW-0472">Membrane</keyword>
<dbReference type="AlphaFoldDB" id="A0A1B1U7C6"/>
<proteinExistence type="predicted"/>
<dbReference type="Proteomes" id="UP000092884">
    <property type="component" value="Chromosome"/>
</dbReference>
<protein>
    <submittedName>
        <fullName evidence="2">Uncharacterized protein</fullName>
    </submittedName>
</protein>
<evidence type="ECO:0000256" key="1">
    <source>
        <dbReference type="SAM" id="Phobius"/>
    </source>
</evidence>
<accession>A0A1B1U7C6</accession>
<feature type="transmembrane region" description="Helical" evidence="1">
    <location>
        <begin position="12"/>
        <end position="34"/>
    </location>
</feature>
<dbReference type="KEGG" id="het:BBW65_07470"/>
<keyword evidence="1" id="KW-0812">Transmembrane</keyword>